<name>A0ABV9HYW9_9FLAO</name>
<keyword evidence="1 2" id="KW-0732">Signal</keyword>
<organism evidence="4 5">
    <name type="scientific">Dokdonia ponticola</name>
    <dbReference type="NCBI Taxonomy" id="2041041"/>
    <lineage>
        <taxon>Bacteria</taxon>
        <taxon>Pseudomonadati</taxon>
        <taxon>Bacteroidota</taxon>
        <taxon>Flavobacteriia</taxon>
        <taxon>Flavobacteriales</taxon>
        <taxon>Flavobacteriaceae</taxon>
        <taxon>Dokdonia</taxon>
    </lineage>
</organism>
<evidence type="ECO:0000313" key="4">
    <source>
        <dbReference type="EMBL" id="MFC4635347.1"/>
    </source>
</evidence>
<dbReference type="EMBL" id="JBHSFV010000010">
    <property type="protein sequence ID" value="MFC4635347.1"/>
    <property type="molecule type" value="Genomic_DNA"/>
</dbReference>
<feature type="domain" description="Secretion system C-terminal sorting" evidence="3">
    <location>
        <begin position="172"/>
        <end position="244"/>
    </location>
</feature>
<sequence length="246" mass="27686">MTIYRFFLVLLCFVVSQNSFAQDPILFEGVWELESITIDGEEFFPPSNEEVDSVDLIFEEANNGNPDMIIGSVCDAFSASVTFQEADGSFPSFMIGDDYVTTLANCDTSENQNFQNIYFAFYETSLSDPFEYSLEFLGNNPALIITSSNGYVAIYGNPILSLNGFNKPSFSIYPNPAQDQLFIDTHKISEAYTITIFDVQGKQLVQTSEKSFEVTPIQIQNWASGVYFVRLESQNGVMTTQRFIKK</sequence>
<gene>
    <name evidence="4" type="ORF">ACFO3O_15665</name>
</gene>
<dbReference type="Proteomes" id="UP001596043">
    <property type="component" value="Unassembled WGS sequence"/>
</dbReference>
<evidence type="ECO:0000313" key="5">
    <source>
        <dbReference type="Proteomes" id="UP001596043"/>
    </source>
</evidence>
<dbReference type="Pfam" id="PF18962">
    <property type="entry name" value="Por_Secre_tail"/>
    <property type="match status" value="1"/>
</dbReference>
<evidence type="ECO:0000256" key="1">
    <source>
        <dbReference type="ARBA" id="ARBA00022729"/>
    </source>
</evidence>
<evidence type="ECO:0000256" key="2">
    <source>
        <dbReference type="SAM" id="SignalP"/>
    </source>
</evidence>
<evidence type="ECO:0000259" key="3">
    <source>
        <dbReference type="Pfam" id="PF18962"/>
    </source>
</evidence>
<feature type="signal peptide" evidence="2">
    <location>
        <begin position="1"/>
        <end position="21"/>
    </location>
</feature>
<feature type="chain" id="PRO_5045692072" evidence="2">
    <location>
        <begin position="22"/>
        <end position="246"/>
    </location>
</feature>
<protein>
    <submittedName>
        <fullName evidence="4">T9SS type A sorting domain-containing protein</fullName>
    </submittedName>
</protein>
<dbReference type="RefSeq" id="WP_379980479.1">
    <property type="nucleotide sequence ID" value="NZ_JBHSFV010000010.1"/>
</dbReference>
<reference evidence="5" key="1">
    <citation type="journal article" date="2019" name="Int. J. Syst. Evol. Microbiol.">
        <title>The Global Catalogue of Microorganisms (GCM) 10K type strain sequencing project: providing services to taxonomists for standard genome sequencing and annotation.</title>
        <authorList>
            <consortium name="The Broad Institute Genomics Platform"/>
            <consortium name="The Broad Institute Genome Sequencing Center for Infectious Disease"/>
            <person name="Wu L."/>
            <person name="Ma J."/>
        </authorList>
    </citation>
    <scope>NUCLEOTIDE SEQUENCE [LARGE SCALE GENOMIC DNA]</scope>
    <source>
        <strain evidence="5">YJ-61-S</strain>
    </source>
</reference>
<keyword evidence="5" id="KW-1185">Reference proteome</keyword>
<comment type="caution">
    <text evidence="4">The sequence shown here is derived from an EMBL/GenBank/DDBJ whole genome shotgun (WGS) entry which is preliminary data.</text>
</comment>
<accession>A0ABV9HYW9</accession>
<dbReference type="InterPro" id="IPR026444">
    <property type="entry name" value="Secre_tail"/>
</dbReference>
<proteinExistence type="predicted"/>
<dbReference type="NCBIfam" id="TIGR04183">
    <property type="entry name" value="Por_Secre_tail"/>
    <property type="match status" value="1"/>
</dbReference>